<dbReference type="InterPro" id="IPR000887">
    <property type="entry name" value="Aldlse_KDPG_KHG"/>
</dbReference>
<keyword evidence="5" id="KW-0119">Carbohydrate metabolism</keyword>
<evidence type="ECO:0000256" key="3">
    <source>
        <dbReference type="ARBA" id="ARBA00011233"/>
    </source>
</evidence>
<dbReference type="STRING" id="28230.SAMN05878443_0162"/>
<keyword evidence="4" id="KW-0456">Lyase</keyword>
<proteinExistence type="inferred from homology"/>
<comment type="similarity">
    <text evidence="2">Belongs to the KHG/KDPG aldolase family.</text>
</comment>
<evidence type="ECO:0000256" key="2">
    <source>
        <dbReference type="ARBA" id="ARBA00006906"/>
    </source>
</evidence>
<dbReference type="PANTHER" id="PTHR30246:SF1">
    <property type="entry name" value="2-DEHYDRO-3-DEOXY-6-PHOSPHOGALACTONATE ALDOLASE-RELATED"/>
    <property type="match status" value="1"/>
</dbReference>
<reference evidence="7" key="1">
    <citation type="submission" date="2016-11" db="EMBL/GenBank/DDBJ databases">
        <authorList>
            <person name="Varghese N."/>
            <person name="Submissions S."/>
        </authorList>
    </citation>
    <scope>NUCLEOTIDE SEQUENCE [LARGE SCALE GENOMIC DNA]</scope>
    <source>
        <strain evidence="7">313</strain>
    </source>
</reference>
<dbReference type="SUPFAM" id="SSF51569">
    <property type="entry name" value="Aldolase"/>
    <property type="match status" value="1"/>
</dbReference>
<dbReference type="InterPro" id="IPR013785">
    <property type="entry name" value="Aldolase_TIM"/>
</dbReference>
<protein>
    <submittedName>
        <fullName evidence="6">2-dehydro-3-deoxyphosphogluconate aldolase / (4S)-4-hydroxy-2-oxoglutarate aldolase</fullName>
    </submittedName>
</protein>
<organism evidence="6 7">
    <name type="scientific">Carnobacterium alterfunditum</name>
    <dbReference type="NCBI Taxonomy" id="28230"/>
    <lineage>
        <taxon>Bacteria</taxon>
        <taxon>Bacillati</taxon>
        <taxon>Bacillota</taxon>
        <taxon>Bacilli</taxon>
        <taxon>Lactobacillales</taxon>
        <taxon>Carnobacteriaceae</taxon>
        <taxon>Carnobacterium</taxon>
    </lineage>
</organism>
<dbReference type="CDD" id="cd00452">
    <property type="entry name" value="KDPG_aldolase"/>
    <property type="match status" value="1"/>
</dbReference>
<accession>A0A1N6ERP9</accession>
<evidence type="ECO:0000313" key="6">
    <source>
        <dbReference type="EMBL" id="SIN85769.1"/>
    </source>
</evidence>
<evidence type="ECO:0000256" key="4">
    <source>
        <dbReference type="ARBA" id="ARBA00023239"/>
    </source>
</evidence>
<dbReference type="eggNOG" id="COG0800">
    <property type="taxonomic scope" value="Bacteria"/>
</dbReference>
<gene>
    <name evidence="6" type="ORF">SAMN05878443_0162</name>
</gene>
<comment type="subunit">
    <text evidence="3">Homotrimer.</text>
</comment>
<dbReference type="OrthoDB" id="9802667at2"/>
<sequence>MKDNFPKVTIILRGYTYEQVKTVMEVLKDKHQQFALEITLNSPDVFTTINKISREFGEKFYIGAGTVLSLEDANNAIDAGARFILSPIKLSKEILDVCKAKKILSIPAAMTATEVMELKNNGADIIKIFPASIVGVEFFKDIQAPLGKLPLMAVGGVSSGNALEFFDNQAAYVGIASGIFNKEDILSQNSTGLKESLTLFDKKVLCKMDSK</sequence>
<dbReference type="GO" id="GO:0016829">
    <property type="term" value="F:lyase activity"/>
    <property type="evidence" value="ECO:0007669"/>
    <property type="project" value="UniProtKB-KW"/>
</dbReference>
<evidence type="ECO:0000256" key="1">
    <source>
        <dbReference type="ARBA" id="ARBA00004761"/>
    </source>
</evidence>
<dbReference type="EMBL" id="FSRN01000001">
    <property type="protein sequence ID" value="SIN85769.1"/>
    <property type="molecule type" value="Genomic_DNA"/>
</dbReference>
<dbReference type="RefSeq" id="WP_034546621.1">
    <property type="nucleotide sequence ID" value="NZ_FSRN01000001.1"/>
</dbReference>
<dbReference type="PANTHER" id="PTHR30246">
    <property type="entry name" value="2-KETO-3-DEOXY-6-PHOSPHOGLUCONATE ALDOLASE"/>
    <property type="match status" value="1"/>
</dbReference>
<dbReference type="Pfam" id="PF01081">
    <property type="entry name" value="Aldolase"/>
    <property type="match status" value="1"/>
</dbReference>
<evidence type="ECO:0000256" key="5">
    <source>
        <dbReference type="ARBA" id="ARBA00023277"/>
    </source>
</evidence>
<name>A0A1N6ERP9_9LACT</name>
<comment type="pathway">
    <text evidence="1">Carbohydrate acid metabolism.</text>
</comment>
<evidence type="ECO:0000313" key="7">
    <source>
        <dbReference type="Proteomes" id="UP000184758"/>
    </source>
</evidence>
<keyword evidence="7" id="KW-1185">Reference proteome</keyword>
<dbReference type="Gene3D" id="3.20.20.70">
    <property type="entry name" value="Aldolase class I"/>
    <property type="match status" value="1"/>
</dbReference>
<dbReference type="Proteomes" id="UP000184758">
    <property type="component" value="Unassembled WGS sequence"/>
</dbReference>
<dbReference type="AlphaFoldDB" id="A0A1N6ERP9"/>